<accession>A0A2G5T2Q0</accession>
<protein>
    <submittedName>
        <fullName evidence="1">Uncharacterized protein</fullName>
    </submittedName>
</protein>
<sequence>MGSYIRNGVRLERRTTTLEVPKKLKLIAVCRVYKKTGNQLVLEDQKIRTQETPATSNLRYCLNKQLRHLSRQILSVVISKWFPRLKFAGGRVFTVQKRLKRFLENYHFSNGSEPITMIERDDHIRNHWIKESSAMVDNNIYGYCTYGHQVTN</sequence>
<reference evidence="2" key="1">
    <citation type="submission" date="2017-10" db="EMBL/GenBank/DDBJ databases">
        <title>Rapid genome shrinkage in a self-fertile nematode reveals novel sperm competition proteins.</title>
        <authorList>
            <person name="Yin D."/>
            <person name="Schwarz E.M."/>
            <person name="Thomas C.G."/>
            <person name="Felde R.L."/>
            <person name="Korf I.F."/>
            <person name="Cutter A.D."/>
            <person name="Schartner C.M."/>
            <person name="Ralston E.J."/>
            <person name="Meyer B.J."/>
            <person name="Haag E.S."/>
        </authorList>
    </citation>
    <scope>NUCLEOTIDE SEQUENCE [LARGE SCALE GENOMIC DNA]</scope>
    <source>
        <strain evidence="2">JU1422</strain>
    </source>
</reference>
<evidence type="ECO:0000313" key="1">
    <source>
        <dbReference type="EMBL" id="PIC21488.1"/>
    </source>
</evidence>
<gene>
    <name evidence="1" type="primary">Cnig_chr_X.g26301</name>
    <name evidence="1" type="ORF">B9Z55_026301</name>
</gene>
<proteinExistence type="predicted"/>
<dbReference type="AlphaFoldDB" id="A0A2G5T2Q0"/>
<evidence type="ECO:0000313" key="2">
    <source>
        <dbReference type="Proteomes" id="UP000230233"/>
    </source>
</evidence>
<organism evidence="1 2">
    <name type="scientific">Caenorhabditis nigoni</name>
    <dbReference type="NCBI Taxonomy" id="1611254"/>
    <lineage>
        <taxon>Eukaryota</taxon>
        <taxon>Metazoa</taxon>
        <taxon>Ecdysozoa</taxon>
        <taxon>Nematoda</taxon>
        <taxon>Chromadorea</taxon>
        <taxon>Rhabditida</taxon>
        <taxon>Rhabditina</taxon>
        <taxon>Rhabditomorpha</taxon>
        <taxon>Rhabditoidea</taxon>
        <taxon>Rhabditidae</taxon>
        <taxon>Peloderinae</taxon>
        <taxon>Caenorhabditis</taxon>
    </lineage>
</organism>
<comment type="caution">
    <text evidence="1">The sequence shown here is derived from an EMBL/GenBank/DDBJ whole genome shotgun (WGS) entry which is preliminary data.</text>
</comment>
<dbReference type="EMBL" id="PDUG01000006">
    <property type="protein sequence ID" value="PIC21488.1"/>
    <property type="molecule type" value="Genomic_DNA"/>
</dbReference>
<name>A0A2G5T2Q0_9PELO</name>
<keyword evidence="2" id="KW-1185">Reference proteome</keyword>
<dbReference type="Proteomes" id="UP000230233">
    <property type="component" value="Chromosome X"/>
</dbReference>